<comment type="caution">
    <text evidence="3">The sequence shown here is derived from an EMBL/GenBank/DDBJ whole genome shotgun (WGS) entry which is preliminary data.</text>
</comment>
<keyword evidence="1" id="KW-0472">Membrane</keyword>
<dbReference type="AlphaFoldDB" id="A0A9Q1BSJ8"/>
<accession>A0A9Q1BSJ8</accession>
<dbReference type="Gene3D" id="3.40.50.300">
    <property type="entry name" value="P-loop containing nucleotide triphosphate hydrolases"/>
    <property type="match status" value="1"/>
</dbReference>
<evidence type="ECO:0000313" key="4">
    <source>
        <dbReference type="Proteomes" id="UP001152320"/>
    </source>
</evidence>
<feature type="domain" description="NACHT" evidence="2">
    <location>
        <begin position="150"/>
        <end position="273"/>
    </location>
</feature>
<name>A0A9Q1BSJ8_HOLLE</name>
<reference evidence="3" key="1">
    <citation type="submission" date="2021-10" db="EMBL/GenBank/DDBJ databases">
        <title>Tropical sea cucumber genome reveals ecological adaptation and Cuvierian tubules defense mechanism.</title>
        <authorList>
            <person name="Chen T."/>
        </authorList>
    </citation>
    <scope>NUCLEOTIDE SEQUENCE</scope>
    <source>
        <strain evidence="3">Nanhai2018</strain>
        <tissue evidence="3">Muscle</tissue>
    </source>
</reference>
<organism evidence="3 4">
    <name type="scientific">Holothuria leucospilota</name>
    <name type="common">Black long sea cucumber</name>
    <name type="synonym">Mertensiothuria leucospilota</name>
    <dbReference type="NCBI Taxonomy" id="206669"/>
    <lineage>
        <taxon>Eukaryota</taxon>
        <taxon>Metazoa</taxon>
        <taxon>Echinodermata</taxon>
        <taxon>Eleutherozoa</taxon>
        <taxon>Echinozoa</taxon>
        <taxon>Holothuroidea</taxon>
        <taxon>Aspidochirotacea</taxon>
        <taxon>Aspidochirotida</taxon>
        <taxon>Holothuriidae</taxon>
        <taxon>Holothuria</taxon>
    </lineage>
</organism>
<evidence type="ECO:0000256" key="1">
    <source>
        <dbReference type="SAM" id="Phobius"/>
    </source>
</evidence>
<dbReference type="PROSITE" id="PS50837">
    <property type="entry name" value="NACHT"/>
    <property type="match status" value="1"/>
</dbReference>
<dbReference type="PANTHER" id="PTHR46312:SF2">
    <property type="entry name" value="NUCLEOTIDE-BINDING OLIGOMERIZATION DOMAIN-CONTAINING PROTEIN 2-LIKE"/>
    <property type="match status" value="1"/>
</dbReference>
<keyword evidence="1" id="KW-1133">Transmembrane helix</keyword>
<dbReference type="InterPro" id="IPR027417">
    <property type="entry name" value="P-loop_NTPase"/>
</dbReference>
<proteinExistence type="predicted"/>
<keyword evidence="4" id="KW-1185">Reference proteome</keyword>
<feature type="transmembrane region" description="Helical" evidence="1">
    <location>
        <begin position="16"/>
        <end position="39"/>
    </location>
</feature>
<dbReference type="SUPFAM" id="SSF52540">
    <property type="entry name" value="P-loop containing nucleoside triphosphate hydrolases"/>
    <property type="match status" value="1"/>
</dbReference>
<dbReference type="Proteomes" id="UP001152320">
    <property type="component" value="Chromosome 12"/>
</dbReference>
<dbReference type="Pfam" id="PF05729">
    <property type="entry name" value="NACHT"/>
    <property type="match status" value="1"/>
</dbReference>
<gene>
    <name evidence="3" type="ORF">HOLleu_25903</name>
</gene>
<evidence type="ECO:0000313" key="3">
    <source>
        <dbReference type="EMBL" id="KAJ8032388.1"/>
    </source>
</evidence>
<dbReference type="InterPro" id="IPR007111">
    <property type="entry name" value="NACHT_NTPase"/>
</dbReference>
<keyword evidence="1" id="KW-0812">Transmembrane</keyword>
<evidence type="ECO:0000259" key="2">
    <source>
        <dbReference type="PROSITE" id="PS50837"/>
    </source>
</evidence>
<dbReference type="PANTHER" id="PTHR46312">
    <property type="entry name" value="NACHT DOMAIN-CONTAINING PROTEIN"/>
    <property type="match status" value="1"/>
</dbReference>
<protein>
    <submittedName>
        <fullName evidence="3">NLR family CARD domain-containing protein 4</fullName>
    </submittedName>
</protein>
<sequence length="708" mass="81600">MYFPSEQPSQQVRKSGLLWILVLFIPLSLSIALITRYTIHRGRRRETKTKIPEIADENEGVQMFSVPLSGQTIEDTRSIFLKQLKGKYADLYNAVQPIPYIRDRLFCVDRVFVEGGLEVLVSGNAAVSGRTWETLNYYHDVLSNPRLKSSRKILEGEPGYGKSTLTLQYAYDWCNRTSISPLKDVEILILLRLRQFGGVKSIFRAIRQFILPRDSLLTETDIENIISSTPSTMIILDGYDEYPDKDDMESDLNRIIARQMFQDLEVILTTRSSCLPRIYSAQTNRVRLTGFDGKARDLYVKKAVVGNDSVAAVKILQGLQESSLLADLCQVPLLFVMYAHMSHESNDTLCFNSVTSFFRHMIACFHSHMLNKMEDDNVQKYKLFEKKHEKLDNLAFEGLTGKNQKIVWPKKQIRKRIGEDFYDQYIRTGILIEEGVLDITYFSDSKENELGYCKTEVRFYHKLFGEWYAAHTLAERCKYLPVWMLTKLLRNVDPFDLQYFYRFACGLSPKAAEKIIKHLRKRDGGDKFTVLCILEKTGDMDSISDTIRELCSKEIKIREDDTTLLQRSTIQLLEIASGNQISISHVYLNNCYSTVDLRGGNHLQLKSNLSIPVLSTLNRLDILEQGREITSEEFTGILQYSSKCLALKELRFFHCLLPPTVKAESVSVLRSRNVEVFWYPRGDSYPVYQLNLQSCLWEVSVLLYKSFT</sequence>
<dbReference type="EMBL" id="JAIZAY010000012">
    <property type="protein sequence ID" value="KAJ8032388.1"/>
    <property type="molecule type" value="Genomic_DNA"/>
</dbReference>
<dbReference type="OrthoDB" id="120976at2759"/>